<evidence type="ECO:0000313" key="1">
    <source>
        <dbReference type="EMBL" id="ESU73579.1"/>
    </source>
</evidence>
<dbReference type="AlphaFoldDB" id="A0A7U9JDQ5"/>
<dbReference type="Proteomes" id="UP000018339">
    <property type="component" value="Unassembled WGS sequence"/>
</dbReference>
<sequence>MFMKVSSFLQKSLTLNMNVGEKNIHGGDRSWLFHKGAGKMVSGLC</sequence>
<evidence type="ECO:0000313" key="2">
    <source>
        <dbReference type="Proteomes" id="UP000018339"/>
    </source>
</evidence>
<keyword evidence="2" id="KW-1185">Reference proteome</keyword>
<proteinExistence type="predicted"/>
<name>A0A7U9JDQ5_GEOTM</name>
<gene>
    <name evidence="1" type="ORF">T260_02370</name>
</gene>
<organism evidence="1 2">
    <name type="scientific">Geobacillus thermopakistaniensis (strain MAS1)</name>
    <dbReference type="NCBI Taxonomy" id="1408282"/>
    <lineage>
        <taxon>Bacteria</taxon>
        <taxon>Bacillati</taxon>
        <taxon>Bacillota</taxon>
        <taxon>Bacilli</taxon>
        <taxon>Bacillales</taxon>
        <taxon>Anoxybacillaceae</taxon>
        <taxon>Geobacillus</taxon>
    </lineage>
</organism>
<dbReference type="EMBL" id="AYSF01000027">
    <property type="protein sequence ID" value="ESU73579.1"/>
    <property type="molecule type" value="Genomic_DNA"/>
</dbReference>
<reference evidence="1 2" key="1">
    <citation type="journal article" date="2014" name="Genome Announc.">
        <title>Draft Genome Sequence of Geobacillus thermopakistaniensis Strain MAS1.</title>
        <authorList>
            <person name="Siddiqui M.A."/>
            <person name="Rashid N."/>
            <person name="Ayyampalayam S."/>
            <person name="Whitman W.B."/>
        </authorList>
    </citation>
    <scope>NUCLEOTIDE SEQUENCE [LARGE SCALE GENOMIC DNA]</scope>
    <source>
        <strain evidence="1 2">MAS1</strain>
    </source>
</reference>
<protein>
    <submittedName>
        <fullName evidence="1">Uncharacterized protein</fullName>
    </submittedName>
</protein>
<comment type="caution">
    <text evidence="1">The sequence shown here is derived from an EMBL/GenBank/DDBJ whole genome shotgun (WGS) entry which is preliminary data.</text>
</comment>
<accession>A0A7U9JDQ5</accession>